<dbReference type="InterPro" id="IPR004380">
    <property type="entry name" value="Asp_race"/>
</dbReference>
<sequence>MKKIGLIGGMSWVSTIDYYRFINEGINHRLGGLHFAECIIYSVNFNDFVGNNVAGNWDGTYKIIAAACEKLKSAGAECIVLCANTAHAVADRLEENLDLPLIHVITETANEIKKLGMSRVGLLGTKFTMEMDFYVDKMAAHGVEAIIPASQEAREFIQQTLKDELGKGIIKEETKRRYIAIIDKLINNGAEGIILGCTEIPLLLSQNDVSVPVFDTTKIHAQAAVDFALAR</sequence>
<name>A0A9X1TP27_9BACT</name>
<dbReference type="AlphaFoldDB" id="A0A9X1TP27"/>
<dbReference type="PROSITE" id="PS00923">
    <property type="entry name" value="ASP_GLU_RACEMASE_1"/>
    <property type="match status" value="1"/>
</dbReference>
<keyword evidence="2" id="KW-0413">Isomerase</keyword>
<dbReference type="Pfam" id="PF01177">
    <property type="entry name" value="Asp_Glu_race"/>
    <property type="match status" value="1"/>
</dbReference>
<dbReference type="SUPFAM" id="SSF53681">
    <property type="entry name" value="Aspartate/glutamate racemase"/>
    <property type="match status" value="2"/>
</dbReference>
<dbReference type="Proteomes" id="UP001139000">
    <property type="component" value="Unassembled WGS sequence"/>
</dbReference>
<dbReference type="InterPro" id="IPR015942">
    <property type="entry name" value="Asp/Glu/hydantoin_racemase"/>
</dbReference>
<evidence type="ECO:0000256" key="1">
    <source>
        <dbReference type="ARBA" id="ARBA00007847"/>
    </source>
</evidence>
<proteinExistence type="inferred from homology"/>
<evidence type="ECO:0000256" key="2">
    <source>
        <dbReference type="ARBA" id="ARBA00023235"/>
    </source>
</evidence>
<dbReference type="GO" id="GO:0047661">
    <property type="term" value="F:amino-acid racemase activity"/>
    <property type="evidence" value="ECO:0007669"/>
    <property type="project" value="InterPro"/>
</dbReference>
<gene>
    <name evidence="3" type="ORF">LXM26_26680</name>
</gene>
<dbReference type="PROSITE" id="PS00924">
    <property type="entry name" value="ASP_GLU_RACEMASE_2"/>
    <property type="match status" value="1"/>
</dbReference>
<accession>A0A9X1TP27</accession>
<organism evidence="3 4">
    <name type="scientific">Dyadobacter chenwenxiniae</name>
    <dbReference type="NCBI Taxonomy" id="2906456"/>
    <lineage>
        <taxon>Bacteria</taxon>
        <taxon>Pseudomonadati</taxon>
        <taxon>Bacteroidota</taxon>
        <taxon>Cytophagia</taxon>
        <taxon>Cytophagales</taxon>
        <taxon>Spirosomataceae</taxon>
        <taxon>Dyadobacter</taxon>
    </lineage>
</organism>
<protein>
    <submittedName>
        <fullName evidence="3">Aspartate/glutamate racemase family protein</fullName>
    </submittedName>
</protein>
<dbReference type="InterPro" id="IPR033134">
    <property type="entry name" value="Asp/Glu_racemase_AS_2"/>
</dbReference>
<dbReference type="InterPro" id="IPR018187">
    <property type="entry name" value="Asp/Glu_racemase_AS_1"/>
</dbReference>
<evidence type="ECO:0000313" key="3">
    <source>
        <dbReference type="EMBL" id="MCF0065128.1"/>
    </source>
</evidence>
<dbReference type="InterPro" id="IPR001920">
    <property type="entry name" value="Asp/Glu_race"/>
</dbReference>
<dbReference type="PANTHER" id="PTHR21198">
    <property type="entry name" value="GLUTAMATE RACEMASE"/>
    <property type="match status" value="1"/>
</dbReference>
<evidence type="ECO:0000313" key="4">
    <source>
        <dbReference type="Proteomes" id="UP001139000"/>
    </source>
</evidence>
<dbReference type="EMBL" id="JAJTTC010000010">
    <property type="protein sequence ID" value="MCF0065128.1"/>
    <property type="molecule type" value="Genomic_DNA"/>
</dbReference>
<dbReference type="Gene3D" id="3.40.50.1860">
    <property type="match status" value="2"/>
</dbReference>
<dbReference type="PANTHER" id="PTHR21198:SF7">
    <property type="entry name" value="ASPARTATE-GLUTAMATE RACEMASE FAMILY"/>
    <property type="match status" value="1"/>
</dbReference>
<dbReference type="NCBIfam" id="TIGR00035">
    <property type="entry name" value="asp_race"/>
    <property type="match status" value="1"/>
</dbReference>
<dbReference type="RefSeq" id="WP_234658109.1">
    <property type="nucleotide sequence ID" value="NZ_CP094997.1"/>
</dbReference>
<comment type="caution">
    <text evidence="3">The sequence shown here is derived from an EMBL/GenBank/DDBJ whole genome shotgun (WGS) entry which is preliminary data.</text>
</comment>
<keyword evidence="4" id="KW-1185">Reference proteome</keyword>
<comment type="similarity">
    <text evidence="1">Belongs to the aspartate/glutamate racemases family.</text>
</comment>
<reference evidence="3" key="1">
    <citation type="submission" date="2021-12" db="EMBL/GenBank/DDBJ databases">
        <title>Novel species in genus Dyadobacter.</title>
        <authorList>
            <person name="Ma C."/>
        </authorList>
    </citation>
    <scope>NUCLEOTIDE SEQUENCE</scope>
    <source>
        <strain evidence="3">LJ419</strain>
    </source>
</reference>